<evidence type="ECO:0000313" key="3">
    <source>
        <dbReference type="EMBL" id="UMB71720.1"/>
    </source>
</evidence>
<dbReference type="Proteomes" id="UP001055336">
    <property type="component" value="Chromosome"/>
</dbReference>
<name>A0ABY3VWZ2_9MYCO</name>
<dbReference type="Pfam" id="PF08237">
    <property type="entry name" value="PE-PPE"/>
    <property type="match status" value="1"/>
</dbReference>
<evidence type="ECO:0000313" key="4">
    <source>
        <dbReference type="Proteomes" id="UP001055336"/>
    </source>
</evidence>
<sequence>MHKEYRLYAALGVALIGAGTLTAAPPAPRVQAHAIQLVDVDTAASPLGDGIALVFDGSGDPIPPPQSVDAAVELYLQPLGFTGTAQSAFIPDGLYPLTGIKSLELGPSLAQGQQMMASDIEARIAAGGVSAENPVVVFGYSQSAAVASLTMSQLAHDGVPSDDVHFVLVGDIENPNGGYETTFDFPAGNTGRFTAFGTPLLPATPSDLYPTDIYTFEYDGSADFPHYPTNLLSDLNAYFGIFLGHTFYEDLTPAQINNAILLPGSESLTGEGLTDYFMIPNDNLPLLEPLLLIPGVGKPLYDLLEPDTRILVNLGYGSITDGWNQGSANVPTTFGLFPSIDQTQLSDALSSGWQQGLTDALHDLQNPVSYQDQIAPLQPFVDFIYTHGFAPENPTFSEFFSGFLTFLGFPVSDVTLSSSPTDIVDDISATLSSEYASTLAFADAVNVLLTSLPAYDAAIVADQLAAGNYLDAILDPMAANTALIPYDLLLGVTPALVATLGTVVNIANLFS</sequence>
<evidence type="ECO:0000256" key="1">
    <source>
        <dbReference type="SAM" id="SignalP"/>
    </source>
</evidence>
<feature type="chain" id="PRO_5046525121" evidence="1">
    <location>
        <begin position="24"/>
        <end position="511"/>
    </location>
</feature>
<accession>A0ABY3VWZ2</accession>
<organism evidence="3 4">
    <name type="scientific">Mycobacterium paraterrae</name>
    <dbReference type="NCBI Taxonomy" id="577492"/>
    <lineage>
        <taxon>Bacteria</taxon>
        <taxon>Bacillati</taxon>
        <taxon>Actinomycetota</taxon>
        <taxon>Actinomycetes</taxon>
        <taxon>Mycobacteriales</taxon>
        <taxon>Mycobacteriaceae</taxon>
        <taxon>Mycobacterium</taxon>
    </lineage>
</organism>
<dbReference type="InterPro" id="IPR013228">
    <property type="entry name" value="PE-PPE_C"/>
</dbReference>
<feature type="domain" description="PE-PPE" evidence="2">
    <location>
        <begin position="85"/>
        <end position="316"/>
    </location>
</feature>
<evidence type="ECO:0000259" key="2">
    <source>
        <dbReference type="Pfam" id="PF08237"/>
    </source>
</evidence>
<dbReference type="SUPFAM" id="SSF53474">
    <property type="entry name" value="alpha/beta-Hydrolases"/>
    <property type="match status" value="1"/>
</dbReference>
<keyword evidence="4" id="KW-1185">Reference proteome</keyword>
<dbReference type="RefSeq" id="WP_240263448.1">
    <property type="nucleotide sequence ID" value="NZ_CP092488.2"/>
</dbReference>
<dbReference type="InterPro" id="IPR029058">
    <property type="entry name" value="AB_hydrolase_fold"/>
</dbReference>
<proteinExistence type="predicted"/>
<feature type="signal peptide" evidence="1">
    <location>
        <begin position="1"/>
        <end position="23"/>
    </location>
</feature>
<protein>
    <submittedName>
        <fullName evidence="3">PE-PPE domain-containing protein</fullName>
    </submittedName>
</protein>
<gene>
    <name evidence="3" type="ORF">MKK62_11125</name>
</gene>
<reference evidence="3" key="1">
    <citation type="submission" date="2022-08" db="EMBL/GenBank/DDBJ databases">
        <title>Whole genome sequencing of non-tuberculosis mycobacteria type-strains.</title>
        <authorList>
            <person name="Igarashi Y."/>
            <person name="Osugi A."/>
            <person name="Mitarai S."/>
        </authorList>
    </citation>
    <scope>NUCLEOTIDE SEQUENCE</scope>
    <source>
        <strain evidence="3">DSM 45127</strain>
    </source>
</reference>
<dbReference type="Gene3D" id="3.40.50.1820">
    <property type="entry name" value="alpha/beta hydrolase"/>
    <property type="match status" value="1"/>
</dbReference>
<keyword evidence="1" id="KW-0732">Signal</keyword>
<dbReference type="EMBL" id="CP092488">
    <property type="protein sequence ID" value="UMB71720.1"/>
    <property type="molecule type" value="Genomic_DNA"/>
</dbReference>